<comment type="catalytic activity">
    <reaction evidence="1">
        <text>a phosphate monoester + H2O = an alcohol + phosphate</text>
        <dbReference type="Rhea" id="RHEA:15017"/>
        <dbReference type="ChEBI" id="CHEBI:15377"/>
        <dbReference type="ChEBI" id="CHEBI:30879"/>
        <dbReference type="ChEBI" id="CHEBI:43474"/>
        <dbReference type="ChEBI" id="CHEBI:67140"/>
        <dbReference type="EC" id="3.1.3.2"/>
    </reaction>
</comment>
<dbReference type="GO" id="GO:0003993">
    <property type="term" value="F:acid phosphatase activity"/>
    <property type="evidence" value="ECO:0007669"/>
    <property type="project" value="UniProtKB-EC"/>
</dbReference>
<organism evidence="9 10">
    <name type="scientific">Hyalella azteca</name>
    <name type="common">Amphipod</name>
    <dbReference type="NCBI Taxonomy" id="294128"/>
    <lineage>
        <taxon>Eukaryota</taxon>
        <taxon>Metazoa</taxon>
        <taxon>Ecdysozoa</taxon>
        <taxon>Arthropoda</taxon>
        <taxon>Crustacea</taxon>
        <taxon>Multicrustacea</taxon>
        <taxon>Malacostraca</taxon>
        <taxon>Eumalacostraca</taxon>
        <taxon>Peracarida</taxon>
        <taxon>Amphipoda</taxon>
        <taxon>Senticaudata</taxon>
        <taxon>Talitrida</taxon>
        <taxon>Talitroidea</taxon>
        <taxon>Hyalellidae</taxon>
        <taxon>Hyalella</taxon>
    </lineage>
</organism>
<keyword evidence="5" id="KW-0378">Hydrolase</keyword>
<keyword evidence="6" id="KW-1015">Disulfide bond</keyword>
<dbReference type="InterPro" id="IPR029033">
    <property type="entry name" value="His_PPase_superfam"/>
</dbReference>
<dbReference type="SUPFAM" id="SSF53254">
    <property type="entry name" value="Phosphoglycerate mutase-like"/>
    <property type="match status" value="1"/>
</dbReference>
<dbReference type="Proteomes" id="UP000694843">
    <property type="component" value="Unplaced"/>
</dbReference>
<dbReference type="InterPro" id="IPR050645">
    <property type="entry name" value="Histidine_acid_phosphatase"/>
</dbReference>
<dbReference type="PANTHER" id="PTHR11567">
    <property type="entry name" value="ACID PHOSPHATASE-RELATED"/>
    <property type="match status" value="1"/>
</dbReference>
<comment type="similarity">
    <text evidence="2">Belongs to the histidine acid phosphatase family.</text>
</comment>
<evidence type="ECO:0000256" key="2">
    <source>
        <dbReference type="ARBA" id="ARBA00005375"/>
    </source>
</evidence>
<dbReference type="GeneID" id="108671399"/>
<name>A0A8B7NMK8_HYAAZ</name>
<keyword evidence="4 8" id="KW-0732">Signal</keyword>
<evidence type="ECO:0000256" key="1">
    <source>
        <dbReference type="ARBA" id="ARBA00000032"/>
    </source>
</evidence>
<evidence type="ECO:0000256" key="7">
    <source>
        <dbReference type="ARBA" id="ARBA00023180"/>
    </source>
</evidence>
<reference evidence="10" key="1">
    <citation type="submission" date="2025-08" db="UniProtKB">
        <authorList>
            <consortium name="RefSeq"/>
        </authorList>
    </citation>
    <scope>IDENTIFICATION</scope>
    <source>
        <tissue evidence="10">Whole organism</tissue>
    </source>
</reference>
<dbReference type="EC" id="3.1.3.2" evidence="3"/>
<dbReference type="InterPro" id="IPR000560">
    <property type="entry name" value="His_Pase_clade-2"/>
</dbReference>
<dbReference type="KEGG" id="hazt:108671399"/>
<keyword evidence="9" id="KW-1185">Reference proteome</keyword>
<accession>A0A8B7NMK8</accession>
<evidence type="ECO:0000256" key="4">
    <source>
        <dbReference type="ARBA" id="ARBA00022729"/>
    </source>
</evidence>
<evidence type="ECO:0000256" key="3">
    <source>
        <dbReference type="ARBA" id="ARBA00012646"/>
    </source>
</evidence>
<dbReference type="OrthoDB" id="5821688at2759"/>
<protein>
    <recommendedName>
        <fullName evidence="3">acid phosphatase</fullName>
        <ecNumber evidence="3">3.1.3.2</ecNumber>
    </recommendedName>
</protein>
<gene>
    <name evidence="10" type="primary">LOC108671399</name>
</gene>
<feature type="chain" id="PRO_5037410140" description="acid phosphatase" evidence="8">
    <location>
        <begin position="22"/>
        <end position="134"/>
    </location>
</feature>
<evidence type="ECO:0000313" key="9">
    <source>
        <dbReference type="Proteomes" id="UP000694843"/>
    </source>
</evidence>
<sequence>MASAVISLVLAVALAVPPTQGTSFYDLPAQHTIQQVQVVTRNGLSAPDKVFTDDYGNETQLWQHGPGQLLDEGLRQHDNLGRWLRRRYGAILDAFPNASQIWAVSKPSDNMIESALANLAAIFFRSRSPYLCPP</sequence>
<evidence type="ECO:0000256" key="8">
    <source>
        <dbReference type="SAM" id="SignalP"/>
    </source>
</evidence>
<dbReference type="CDD" id="cd07061">
    <property type="entry name" value="HP_HAP_like"/>
    <property type="match status" value="1"/>
</dbReference>
<dbReference type="AlphaFoldDB" id="A0A8B7NMK8"/>
<dbReference type="RefSeq" id="XP_018014436.2">
    <property type="nucleotide sequence ID" value="XM_018158947.2"/>
</dbReference>
<proteinExistence type="inferred from homology"/>
<feature type="signal peptide" evidence="8">
    <location>
        <begin position="1"/>
        <end position="21"/>
    </location>
</feature>
<dbReference type="Pfam" id="PF00328">
    <property type="entry name" value="His_Phos_2"/>
    <property type="match status" value="1"/>
</dbReference>
<evidence type="ECO:0000313" key="10">
    <source>
        <dbReference type="RefSeq" id="XP_018014436.2"/>
    </source>
</evidence>
<evidence type="ECO:0000256" key="6">
    <source>
        <dbReference type="ARBA" id="ARBA00023157"/>
    </source>
</evidence>
<dbReference type="PANTHER" id="PTHR11567:SF211">
    <property type="entry name" value="PROSTATIC ACID PHOSPHATASE"/>
    <property type="match status" value="1"/>
</dbReference>
<dbReference type="Gene3D" id="3.40.50.1240">
    <property type="entry name" value="Phosphoglycerate mutase-like"/>
    <property type="match status" value="1"/>
</dbReference>
<keyword evidence="7" id="KW-0325">Glycoprotein</keyword>
<evidence type="ECO:0000256" key="5">
    <source>
        <dbReference type="ARBA" id="ARBA00022801"/>
    </source>
</evidence>